<evidence type="ECO:0008006" key="4">
    <source>
        <dbReference type="Google" id="ProtNLM"/>
    </source>
</evidence>
<sequence length="627" mass="72492">MVKLKRVGRWGTWTEKFSTRCQEIEMVVANLPSRIRGLESISGQVSWFPSAGRADSSSERTAQDFGTRREILSKNMKKNRERFCHREREFVYKFKVGSQCLELRVPLRFPVQENASHLHGRLMLLHSLPCFIEKDLKEALTQFIEEESLRDYDRDAEASLEAVKSAEVDLHQLASTWAKAYAETTLEHARPEEPSWDEDFADVYHDLIHSPASETLLNLEHNYFVSISELIGERDVELKKLRERQGIEMEKVMQELGKSLTDQDVNSLAAQHFESQQDLENKWSNELKQSTAIQKQEYQEWVIKLHQDLKNPNNSSLSEEIKVQPSQFRESVEAIGRIYEEQRKLEESFTIHLGAQLKTMHNLRLLRADMLDFCKHKRNHRSGVKLHRLQTALSLYSTSLCGLVLLVDNRINSYSGIKRDFATVCQECTDFHFPRIEEQLEVVQQVVLYARTQRRSKLKESLDSGNQNGGNDDKTKNAERNYLNVLPGEFYITRHSNLSEIHVAFHLCVDDHVKSGNITARDPAIMGLRNILKVCCTHDITTISIPLLLVHDMSEEMTIPWCLRRAELVFKCVKGFMMEMASWDGGISRTVQFLVPQSISEEMFYQLSNMLPQIFRVSSTLTLTSKH</sequence>
<dbReference type="Pfam" id="PF10154">
    <property type="entry name" value="Fy-3"/>
    <property type="match status" value="1"/>
</dbReference>
<reference evidence="2" key="2">
    <citation type="submission" date="2025-09" db="UniProtKB">
        <authorList>
            <consortium name="Ensembl"/>
        </authorList>
    </citation>
    <scope>IDENTIFICATION</scope>
</reference>
<dbReference type="Ensembl" id="ENSPTET00000001975.1">
    <property type="protein sequence ID" value="ENSPTEP00000001351.1"/>
    <property type="gene ID" value="ENSPTEG00000001477.1"/>
</dbReference>
<proteinExistence type="predicted"/>
<dbReference type="GO" id="GO:0005737">
    <property type="term" value="C:cytoplasm"/>
    <property type="evidence" value="ECO:0007669"/>
    <property type="project" value="TreeGrafter"/>
</dbReference>
<accession>A0A8C9GCD2</accession>
<dbReference type="PANTHER" id="PTHR16525">
    <property type="entry name" value="PROTEIN C12ORF4"/>
    <property type="match status" value="1"/>
</dbReference>
<reference evidence="2" key="1">
    <citation type="submission" date="2025-08" db="UniProtKB">
        <authorList>
            <consortium name="Ensembl"/>
        </authorList>
    </citation>
    <scope>IDENTIFICATION</scope>
</reference>
<dbReference type="InterPro" id="IPR019311">
    <property type="entry name" value="Fy-3"/>
</dbReference>
<keyword evidence="3" id="KW-1185">Reference proteome</keyword>
<feature type="region of interest" description="Disordered" evidence="1">
    <location>
        <begin position="458"/>
        <end position="478"/>
    </location>
</feature>
<protein>
    <recommendedName>
        <fullName evidence="4">CL004 protein</fullName>
    </recommendedName>
</protein>
<evidence type="ECO:0000256" key="1">
    <source>
        <dbReference type="SAM" id="MobiDB-lite"/>
    </source>
</evidence>
<name>A0A8C9GCD2_9PRIM</name>
<organism evidence="2 3">
    <name type="scientific">Piliocolobus tephrosceles</name>
    <name type="common">Ugandan red Colobus</name>
    <dbReference type="NCBI Taxonomy" id="591936"/>
    <lineage>
        <taxon>Eukaryota</taxon>
        <taxon>Metazoa</taxon>
        <taxon>Chordata</taxon>
        <taxon>Craniata</taxon>
        <taxon>Vertebrata</taxon>
        <taxon>Euteleostomi</taxon>
        <taxon>Mammalia</taxon>
        <taxon>Eutheria</taxon>
        <taxon>Euarchontoglires</taxon>
        <taxon>Primates</taxon>
        <taxon>Haplorrhini</taxon>
        <taxon>Catarrhini</taxon>
        <taxon>Cercopithecidae</taxon>
        <taxon>Colobinae</taxon>
        <taxon>Piliocolobus</taxon>
    </lineage>
</organism>
<dbReference type="PANTHER" id="PTHR16525:SF0">
    <property type="entry name" value="PROTEIN C12ORF4"/>
    <property type="match status" value="1"/>
</dbReference>
<dbReference type="Proteomes" id="UP000694416">
    <property type="component" value="Unplaced"/>
</dbReference>
<dbReference type="GO" id="GO:0043304">
    <property type="term" value="P:regulation of mast cell degranulation"/>
    <property type="evidence" value="ECO:0007669"/>
    <property type="project" value="TreeGrafter"/>
</dbReference>
<evidence type="ECO:0000313" key="2">
    <source>
        <dbReference type="Ensembl" id="ENSPTEP00000001351.1"/>
    </source>
</evidence>
<gene>
    <name evidence="2" type="primary">FERRY3</name>
</gene>
<evidence type="ECO:0000313" key="3">
    <source>
        <dbReference type="Proteomes" id="UP000694416"/>
    </source>
</evidence>
<dbReference type="AlphaFoldDB" id="A0A8C9GCD2"/>